<sequence>MKLRDRYPQLQDPAVVKAMVLRAVYASMALENQAVPLARLEALYAQTAPAPSPQP</sequence>
<comment type="caution">
    <text evidence="1">The sequence shown here is derived from an EMBL/GenBank/DDBJ whole genome shotgun (WGS) entry which is preliminary data.</text>
</comment>
<dbReference type="Proteomes" id="UP001499909">
    <property type="component" value="Unassembled WGS sequence"/>
</dbReference>
<organism evidence="1 2">
    <name type="scientific">Hymenobacter algoricola</name>
    <dbReference type="NCBI Taxonomy" id="486267"/>
    <lineage>
        <taxon>Bacteria</taxon>
        <taxon>Pseudomonadati</taxon>
        <taxon>Bacteroidota</taxon>
        <taxon>Cytophagia</taxon>
        <taxon>Cytophagales</taxon>
        <taxon>Hymenobacteraceae</taxon>
        <taxon>Hymenobacter</taxon>
    </lineage>
</organism>
<gene>
    <name evidence="1" type="ORF">GCM10022406_27820</name>
</gene>
<reference evidence="2" key="1">
    <citation type="journal article" date="2019" name="Int. J. Syst. Evol. Microbiol.">
        <title>The Global Catalogue of Microorganisms (GCM) 10K type strain sequencing project: providing services to taxonomists for standard genome sequencing and annotation.</title>
        <authorList>
            <consortium name="The Broad Institute Genomics Platform"/>
            <consortium name="The Broad Institute Genome Sequencing Center for Infectious Disease"/>
            <person name="Wu L."/>
            <person name="Ma J."/>
        </authorList>
    </citation>
    <scope>NUCLEOTIDE SEQUENCE [LARGE SCALE GENOMIC DNA]</scope>
    <source>
        <strain evidence="2">JCM 17214</strain>
    </source>
</reference>
<evidence type="ECO:0000313" key="2">
    <source>
        <dbReference type="Proteomes" id="UP001499909"/>
    </source>
</evidence>
<protein>
    <submittedName>
        <fullName evidence="1">Uncharacterized protein</fullName>
    </submittedName>
</protein>
<name>A0ABP7NG69_9BACT</name>
<keyword evidence="2" id="KW-1185">Reference proteome</keyword>
<evidence type="ECO:0000313" key="1">
    <source>
        <dbReference type="EMBL" id="GAA3943479.1"/>
    </source>
</evidence>
<dbReference type="EMBL" id="BAABDH010000076">
    <property type="protein sequence ID" value="GAA3943479.1"/>
    <property type="molecule type" value="Genomic_DNA"/>
</dbReference>
<accession>A0ABP7NG69</accession>
<proteinExistence type="predicted"/>
<dbReference type="RefSeq" id="WP_345115064.1">
    <property type="nucleotide sequence ID" value="NZ_BAABDH010000076.1"/>
</dbReference>